<accession>A0A7Y9IQ47</accession>
<dbReference type="AlphaFoldDB" id="A0A7Y9IQ47"/>
<name>A0A7Y9IQ47_9BURK</name>
<dbReference type="Proteomes" id="UP000542125">
    <property type="component" value="Unassembled WGS sequence"/>
</dbReference>
<comment type="caution">
    <text evidence="1">The sequence shown here is derived from an EMBL/GenBank/DDBJ whole genome shotgun (WGS) entry which is preliminary data.</text>
</comment>
<sequence>MTRIVLRIDRLRLQGIDPSEGEAIARALQETLASALRERVDALPSAAAVVAALQAGVSGSRAAEGGTRDARAPIQVTAGHSPAALGSSVAQGIVRGWLP</sequence>
<dbReference type="RefSeq" id="WP_179582458.1">
    <property type="nucleotide sequence ID" value="NZ_JACBYR010000001.1"/>
</dbReference>
<gene>
    <name evidence="1" type="ORF">FHW18_000190</name>
</gene>
<protein>
    <submittedName>
        <fullName evidence="1">F0F1-type ATP synthase membrane subunit c/vacuolar-type H+-ATPase subunit K</fullName>
    </submittedName>
</protein>
<dbReference type="EMBL" id="JACBYR010000001">
    <property type="protein sequence ID" value="NYE80919.1"/>
    <property type="molecule type" value="Genomic_DNA"/>
</dbReference>
<evidence type="ECO:0000313" key="2">
    <source>
        <dbReference type="Proteomes" id="UP000542125"/>
    </source>
</evidence>
<reference evidence="1 2" key="1">
    <citation type="submission" date="2020-07" db="EMBL/GenBank/DDBJ databases">
        <title>Genomic Encyclopedia of Type Strains, Phase IV (KMG-V): Genome sequencing to study the core and pangenomes of soil and plant-associated prokaryotes.</title>
        <authorList>
            <person name="Whitman W."/>
        </authorList>
    </citation>
    <scope>NUCLEOTIDE SEQUENCE [LARGE SCALE GENOMIC DNA]</scope>
    <source>
        <strain evidence="1 2">SAS40</strain>
    </source>
</reference>
<proteinExistence type="predicted"/>
<organism evidence="1 2">
    <name type="scientific">Pigmentiphaga litoralis</name>
    <dbReference type="NCBI Taxonomy" id="516702"/>
    <lineage>
        <taxon>Bacteria</taxon>
        <taxon>Pseudomonadati</taxon>
        <taxon>Pseudomonadota</taxon>
        <taxon>Betaproteobacteria</taxon>
        <taxon>Burkholderiales</taxon>
        <taxon>Alcaligenaceae</taxon>
        <taxon>Pigmentiphaga</taxon>
    </lineage>
</organism>
<keyword evidence="2" id="KW-1185">Reference proteome</keyword>
<evidence type="ECO:0000313" key="1">
    <source>
        <dbReference type="EMBL" id="NYE80919.1"/>
    </source>
</evidence>